<evidence type="ECO:0000313" key="1">
    <source>
        <dbReference type="EMBL" id="MVQ27869.1"/>
    </source>
</evidence>
<dbReference type="EMBL" id="WSEL01000002">
    <property type="protein sequence ID" value="MVQ27869.1"/>
    <property type="molecule type" value="Genomic_DNA"/>
</dbReference>
<name>A0A6N8IM19_9BURK</name>
<proteinExistence type="predicted"/>
<organism evidence="1 2">
    <name type="scientific">Ramlibacter pinisoli</name>
    <dbReference type="NCBI Taxonomy" id="2682844"/>
    <lineage>
        <taxon>Bacteria</taxon>
        <taxon>Pseudomonadati</taxon>
        <taxon>Pseudomonadota</taxon>
        <taxon>Betaproteobacteria</taxon>
        <taxon>Burkholderiales</taxon>
        <taxon>Comamonadaceae</taxon>
        <taxon>Ramlibacter</taxon>
    </lineage>
</organism>
<protein>
    <submittedName>
        <fullName evidence="1">Uncharacterized protein</fullName>
    </submittedName>
</protein>
<reference evidence="1 2" key="1">
    <citation type="submission" date="2019-12" db="EMBL/GenBank/DDBJ databases">
        <authorList>
            <person name="Huq M.A."/>
        </authorList>
    </citation>
    <scope>NUCLEOTIDE SEQUENCE [LARGE SCALE GENOMIC DNA]</scope>
    <source>
        <strain evidence="1 2">MAH-25</strain>
    </source>
</reference>
<dbReference type="Proteomes" id="UP000469385">
    <property type="component" value="Unassembled WGS sequence"/>
</dbReference>
<dbReference type="RefSeq" id="WP_181653562.1">
    <property type="nucleotide sequence ID" value="NZ_WSEL01000002.1"/>
</dbReference>
<sequence length="90" mass="10078">MGERLKRRDWTAPVEGELTIALANCGYVAHLDRPDVDRRFQVLFPLSDVRVQTLDAGMLVIGYRINADALPIVREVRQAWFCVPIPDGGG</sequence>
<dbReference type="AlphaFoldDB" id="A0A6N8IM19"/>
<accession>A0A6N8IM19</accession>
<evidence type="ECO:0000313" key="2">
    <source>
        <dbReference type="Proteomes" id="UP000469385"/>
    </source>
</evidence>
<keyword evidence="2" id="KW-1185">Reference proteome</keyword>
<gene>
    <name evidence="1" type="ORF">GON04_00300</name>
</gene>
<comment type="caution">
    <text evidence="1">The sequence shown here is derived from an EMBL/GenBank/DDBJ whole genome shotgun (WGS) entry which is preliminary data.</text>
</comment>